<evidence type="ECO:0000313" key="7">
    <source>
        <dbReference type="EMBL" id="KAA8911604.1"/>
    </source>
</evidence>
<sequence>MNLPQPPTAPRGFSSTTNIGGNSGHTAGSSSSGGDSSTHDLMYPMSVNEQLRTIFVGNIPEGVPETLVQTALKHIPGLEKWLPLKSPSTSSAKCGFARYSSAGSVRAALDVIPRARFVFEAKDINLIATSENNTLQWLETQNERCPVPNEELERQMNATLAIWKSGDGRVDEKENEPEESVEELYNRSLMDGSIEELREIPQEERELIMHEIKEFRKLSLKIEKERSTTEQEYEKERQRRIAQASEQALSGKKYDGDRTKADSNSIRRVFHDRSDEESETEGNDSELEAQRESRRKERLGRRFVERERRWRAREQTRASALEREKIRDENMDSRIQKDRELALRKYAGIRDESEHTAKSMLYYYDHATWVKERMIFRNREIEEDKRDALLEEEETKQNPSVLSSGTGTKFSLTLSKKQQHNQRQNISTPAPPQPIAASGVFADDFEENKAENTPSDRMKSRMALADEIPNDKEPLFAWKVKWDLLDSKILQNKIKPLVVSNIIEYLGVQEEELIDFVMQHVKAHKPPVNLVSELEMTLDEDAEVFTTQLWKTLIYETECRYRNID</sequence>
<comment type="similarity">
    <text evidence="1">Belongs to the SNU71 family.</text>
</comment>
<keyword evidence="8" id="KW-1185">Reference proteome</keyword>
<feature type="compositionally biased region" description="Basic and acidic residues" evidence="5">
    <location>
        <begin position="226"/>
        <end position="239"/>
    </location>
</feature>
<evidence type="ECO:0000256" key="5">
    <source>
        <dbReference type="SAM" id="MobiDB-lite"/>
    </source>
</evidence>
<dbReference type="Proteomes" id="UP000761534">
    <property type="component" value="Unassembled WGS sequence"/>
</dbReference>
<dbReference type="GO" id="GO:0005681">
    <property type="term" value="C:spliceosomal complex"/>
    <property type="evidence" value="ECO:0007669"/>
    <property type="project" value="UniProtKB-KW"/>
</dbReference>
<comment type="caution">
    <text evidence="7">The sequence shown here is derived from an EMBL/GenBank/DDBJ whole genome shotgun (WGS) entry which is preliminary data.</text>
</comment>
<feature type="compositionally biased region" description="Basic and acidic residues" evidence="5">
    <location>
        <begin position="252"/>
        <end position="261"/>
    </location>
</feature>
<organism evidence="7 8">
    <name type="scientific">Trichomonascus ciferrii</name>
    <dbReference type="NCBI Taxonomy" id="44093"/>
    <lineage>
        <taxon>Eukaryota</taxon>
        <taxon>Fungi</taxon>
        <taxon>Dikarya</taxon>
        <taxon>Ascomycota</taxon>
        <taxon>Saccharomycotina</taxon>
        <taxon>Dipodascomycetes</taxon>
        <taxon>Dipodascales</taxon>
        <taxon>Trichomonascaceae</taxon>
        <taxon>Trichomonascus</taxon>
        <taxon>Trichomonascus ciferrii complex</taxon>
    </lineage>
</organism>
<feature type="region of interest" description="Disordered" evidence="5">
    <location>
        <begin position="414"/>
        <end position="437"/>
    </location>
</feature>
<dbReference type="Pfam" id="PF01480">
    <property type="entry name" value="PWI"/>
    <property type="match status" value="1"/>
</dbReference>
<dbReference type="Gene3D" id="1.20.1390.10">
    <property type="entry name" value="PWI domain"/>
    <property type="match status" value="1"/>
</dbReference>
<dbReference type="EMBL" id="SWFS01000277">
    <property type="protein sequence ID" value="KAA8911604.1"/>
    <property type="molecule type" value="Genomic_DNA"/>
</dbReference>
<evidence type="ECO:0000259" key="6">
    <source>
        <dbReference type="PROSITE" id="PS51025"/>
    </source>
</evidence>
<evidence type="ECO:0000256" key="2">
    <source>
        <dbReference type="ARBA" id="ARBA00014280"/>
    </source>
</evidence>
<evidence type="ECO:0000256" key="4">
    <source>
        <dbReference type="ARBA" id="ARBA00025004"/>
    </source>
</evidence>
<dbReference type="InterPro" id="IPR052768">
    <property type="entry name" value="RBM25"/>
</dbReference>
<dbReference type="InterPro" id="IPR035979">
    <property type="entry name" value="RBD_domain_sf"/>
</dbReference>
<comment type="function">
    <text evidence="4">Component of the U1 snRNP particle, which recognizes and binds the 5'-splice site of pre-mRNA. Together with other non-snRNP factors, U1 snRNP forms the spliceosomal commitment complex, that targets pre-mRNA to the splicing pathway.</text>
</comment>
<feature type="compositionally biased region" description="Polar residues" evidence="5">
    <location>
        <begin position="414"/>
        <end position="428"/>
    </location>
</feature>
<dbReference type="OrthoDB" id="6275295at2759"/>
<dbReference type="GO" id="GO:0003729">
    <property type="term" value="F:mRNA binding"/>
    <property type="evidence" value="ECO:0007669"/>
    <property type="project" value="TreeGrafter"/>
</dbReference>
<feature type="compositionally biased region" description="Low complexity" evidence="5">
    <location>
        <begin position="24"/>
        <end position="36"/>
    </location>
</feature>
<keyword evidence="3" id="KW-0507">mRNA processing</keyword>
<proteinExistence type="inferred from homology"/>
<feature type="compositionally biased region" description="Acidic residues" evidence="5">
    <location>
        <begin position="275"/>
        <end position="287"/>
    </location>
</feature>
<feature type="region of interest" description="Disordered" evidence="5">
    <location>
        <begin position="226"/>
        <end position="293"/>
    </location>
</feature>
<dbReference type="InterPro" id="IPR002483">
    <property type="entry name" value="PWI_dom"/>
</dbReference>
<dbReference type="AlphaFoldDB" id="A0A642V2A0"/>
<gene>
    <name evidence="7" type="ORF">TRICI_003762</name>
</gene>
<feature type="domain" description="PWI" evidence="6">
    <location>
        <begin position="473"/>
        <end position="565"/>
    </location>
</feature>
<dbReference type="SUPFAM" id="SSF54928">
    <property type="entry name" value="RNA-binding domain, RBD"/>
    <property type="match status" value="1"/>
</dbReference>
<evidence type="ECO:0000256" key="3">
    <source>
        <dbReference type="ARBA" id="ARBA00022728"/>
    </source>
</evidence>
<keyword evidence="3" id="KW-0508">mRNA splicing</keyword>
<evidence type="ECO:0000256" key="1">
    <source>
        <dbReference type="ARBA" id="ARBA00005544"/>
    </source>
</evidence>
<feature type="region of interest" description="Disordered" evidence="5">
    <location>
        <begin position="1"/>
        <end position="41"/>
    </location>
</feature>
<dbReference type="PANTHER" id="PTHR18806:SF4">
    <property type="entry name" value="RNA-BINDING PROTEIN 25"/>
    <property type="match status" value="1"/>
</dbReference>
<dbReference type="SMART" id="SM00311">
    <property type="entry name" value="PWI"/>
    <property type="match status" value="1"/>
</dbReference>
<protein>
    <recommendedName>
        <fullName evidence="2">U1 small nuclear ribonucleoprotein component SNU71</fullName>
    </recommendedName>
</protein>
<keyword evidence="3" id="KW-0747">Spliceosome</keyword>
<accession>A0A642V2A0</accession>
<dbReference type="PANTHER" id="PTHR18806">
    <property type="entry name" value="RBM25 PROTEIN"/>
    <property type="match status" value="1"/>
</dbReference>
<reference evidence="7" key="1">
    <citation type="journal article" date="2019" name="G3 (Bethesda)">
        <title>Genome Assemblies of Two Rare Opportunistic Yeast Pathogens: Diutina rugosa (syn. Candida rugosa) and Trichomonascus ciferrii (syn. Candida ciferrii).</title>
        <authorList>
            <person name="Mixao V."/>
            <person name="Saus E."/>
            <person name="Hansen A.P."/>
            <person name="Lass-Florl C."/>
            <person name="Gabaldon T."/>
        </authorList>
    </citation>
    <scope>NUCLEOTIDE SEQUENCE</scope>
    <source>
        <strain evidence="7">CBS 4856</strain>
    </source>
</reference>
<dbReference type="PROSITE" id="PS51025">
    <property type="entry name" value="PWI"/>
    <property type="match status" value="1"/>
</dbReference>
<evidence type="ECO:0000313" key="8">
    <source>
        <dbReference type="Proteomes" id="UP000761534"/>
    </source>
</evidence>
<dbReference type="VEuPathDB" id="FungiDB:TRICI_003762"/>
<name>A0A642V2A0_9ASCO</name>